<dbReference type="PANTHER" id="PTHR43141:SF5">
    <property type="entry name" value="CYTOCHROME BD-I UBIQUINOL OXIDASE SUBUNIT 2"/>
    <property type="match status" value="1"/>
</dbReference>
<dbReference type="Pfam" id="PF02322">
    <property type="entry name" value="Cyt_bd_oxida_II"/>
    <property type="match status" value="1"/>
</dbReference>
<feature type="transmembrane region" description="Helical" evidence="12">
    <location>
        <begin position="202"/>
        <end position="222"/>
    </location>
</feature>
<gene>
    <name evidence="13" type="ORF">EDC56_2491</name>
</gene>
<evidence type="ECO:0000256" key="5">
    <source>
        <dbReference type="ARBA" id="ARBA00022617"/>
    </source>
</evidence>
<dbReference type="Proteomes" id="UP000275394">
    <property type="component" value="Unassembled WGS sequence"/>
</dbReference>
<evidence type="ECO:0000256" key="9">
    <source>
        <dbReference type="ARBA" id="ARBA00022989"/>
    </source>
</evidence>
<dbReference type="EMBL" id="RKHR01000004">
    <property type="protein sequence ID" value="ROS02041.1"/>
    <property type="molecule type" value="Genomic_DNA"/>
</dbReference>
<feature type="transmembrane region" description="Helical" evidence="12">
    <location>
        <begin position="160"/>
        <end position="181"/>
    </location>
</feature>
<evidence type="ECO:0000256" key="1">
    <source>
        <dbReference type="ARBA" id="ARBA00004651"/>
    </source>
</evidence>
<keyword evidence="6 12" id="KW-0812">Transmembrane</keyword>
<organism evidence="13 14">
    <name type="scientific">Sinobacterium caligoides</name>
    <dbReference type="NCBI Taxonomy" id="933926"/>
    <lineage>
        <taxon>Bacteria</taxon>
        <taxon>Pseudomonadati</taxon>
        <taxon>Pseudomonadota</taxon>
        <taxon>Gammaproteobacteria</taxon>
        <taxon>Cellvibrionales</taxon>
        <taxon>Spongiibacteraceae</taxon>
        <taxon>Sinobacterium</taxon>
    </lineage>
</organism>
<feature type="transmembrane region" description="Helical" evidence="12">
    <location>
        <begin position="261"/>
        <end position="284"/>
    </location>
</feature>
<comment type="subcellular location">
    <subcellularLocation>
        <location evidence="1">Cell membrane</location>
        <topology evidence="1">Multi-pass membrane protein</topology>
    </subcellularLocation>
</comment>
<dbReference type="GO" id="GO:0019646">
    <property type="term" value="P:aerobic electron transport chain"/>
    <property type="evidence" value="ECO:0007669"/>
    <property type="project" value="TreeGrafter"/>
</dbReference>
<name>A0A3N2DQD0_9GAMM</name>
<feature type="transmembrane region" description="Helical" evidence="12">
    <location>
        <begin position="117"/>
        <end position="140"/>
    </location>
</feature>
<dbReference type="GO" id="GO:0070069">
    <property type="term" value="C:cytochrome complex"/>
    <property type="evidence" value="ECO:0007669"/>
    <property type="project" value="TreeGrafter"/>
</dbReference>
<feature type="transmembrane region" description="Helical" evidence="12">
    <location>
        <begin position="291"/>
        <end position="314"/>
    </location>
</feature>
<keyword evidence="4" id="KW-1003">Cell membrane</keyword>
<evidence type="ECO:0000256" key="2">
    <source>
        <dbReference type="ARBA" id="ARBA00007543"/>
    </source>
</evidence>
<dbReference type="RefSeq" id="WP_123712779.1">
    <property type="nucleotide sequence ID" value="NZ_RKHR01000004.1"/>
</dbReference>
<feature type="transmembrane region" description="Helical" evidence="12">
    <location>
        <begin position="12"/>
        <end position="39"/>
    </location>
</feature>
<keyword evidence="3" id="KW-0813">Transport</keyword>
<evidence type="ECO:0000256" key="3">
    <source>
        <dbReference type="ARBA" id="ARBA00022448"/>
    </source>
</evidence>
<evidence type="ECO:0000256" key="6">
    <source>
        <dbReference type="ARBA" id="ARBA00022692"/>
    </source>
</evidence>
<evidence type="ECO:0000256" key="12">
    <source>
        <dbReference type="SAM" id="Phobius"/>
    </source>
</evidence>
<feature type="transmembrane region" description="Helical" evidence="12">
    <location>
        <begin position="85"/>
        <end position="105"/>
    </location>
</feature>
<keyword evidence="7" id="KW-0479">Metal-binding</keyword>
<evidence type="ECO:0000256" key="10">
    <source>
        <dbReference type="ARBA" id="ARBA00023004"/>
    </source>
</evidence>
<keyword evidence="5" id="KW-0349">Heme</keyword>
<dbReference type="NCBIfam" id="TIGR00203">
    <property type="entry name" value="cydB"/>
    <property type="match status" value="1"/>
</dbReference>
<evidence type="ECO:0000256" key="11">
    <source>
        <dbReference type="ARBA" id="ARBA00023136"/>
    </source>
</evidence>
<evidence type="ECO:0000256" key="7">
    <source>
        <dbReference type="ARBA" id="ARBA00022723"/>
    </source>
</evidence>
<dbReference type="GO" id="GO:0005886">
    <property type="term" value="C:plasma membrane"/>
    <property type="evidence" value="ECO:0007669"/>
    <property type="project" value="UniProtKB-SubCell"/>
</dbReference>
<evidence type="ECO:0000256" key="4">
    <source>
        <dbReference type="ARBA" id="ARBA00022475"/>
    </source>
</evidence>
<dbReference type="InterPro" id="IPR003317">
    <property type="entry name" value="Cyt-d_oxidase_su2"/>
</dbReference>
<dbReference type="PIRSF" id="PIRSF000267">
    <property type="entry name" value="Cyt_oxidse_sub2"/>
    <property type="match status" value="1"/>
</dbReference>
<dbReference type="GO" id="GO:0046872">
    <property type="term" value="F:metal ion binding"/>
    <property type="evidence" value="ECO:0007669"/>
    <property type="project" value="UniProtKB-KW"/>
</dbReference>
<evidence type="ECO:0000313" key="14">
    <source>
        <dbReference type="Proteomes" id="UP000275394"/>
    </source>
</evidence>
<dbReference type="GO" id="GO:0009055">
    <property type="term" value="F:electron transfer activity"/>
    <property type="evidence" value="ECO:0007669"/>
    <property type="project" value="TreeGrafter"/>
</dbReference>
<comment type="caution">
    <text evidence="13">The sequence shown here is derived from an EMBL/GenBank/DDBJ whole genome shotgun (WGS) entry which is preliminary data.</text>
</comment>
<dbReference type="AlphaFoldDB" id="A0A3N2DQD0"/>
<protein>
    <submittedName>
        <fullName evidence="13">Cytochrome bd-I ubiquinol oxidase subunit 2 apoprotein</fullName>
    </submittedName>
</protein>
<evidence type="ECO:0000313" key="13">
    <source>
        <dbReference type="EMBL" id="ROS02041.1"/>
    </source>
</evidence>
<evidence type="ECO:0000256" key="8">
    <source>
        <dbReference type="ARBA" id="ARBA00022982"/>
    </source>
</evidence>
<feature type="transmembrane region" description="Helical" evidence="12">
    <location>
        <begin position="334"/>
        <end position="359"/>
    </location>
</feature>
<sequence length="378" mass="41509">MDYESLKFIWWVLIGVLFTGFAITDGFDMGVGGLLRILGKDNDERRIMLNSIAPHWDGNQVWLITAGGALFAVWPMVYAASFSGFYFAMMLTLVALWLRPLGFDYRSKIDNAKWRNYWDWAIVFGSSIPPLIFGVAFGNLLQGVPFQYDEIMRVSYTGSFFGLLNPFALLAGFVSVLMIFTQGSSWLQMKTEGELQARSRNLTIKLAPITAVLFALAGVWVATGIEGYVISSQVDGNAVLTPMMKTVAVQPGGWLNNYLQYPLLIAAPILGIAGMLAAALASYLQRSGVAFVASSLAIAGIIFTAGGSMFPFLMPSSTNPATSLTMWDATSSEYTLTLATIVACIFVPIILSYTAWGYWTMRGKLSKQHIQDNSHSLY</sequence>
<dbReference type="PANTHER" id="PTHR43141">
    <property type="entry name" value="CYTOCHROME BD2 SUBUNIT II"/>
    <property type="match status" value="1"/>
</dbReference>
<keyword evidence="11 12" id="KW-0472">Membrane</keyword>
<keyword evidence="8" id="KW-0249">Electron transport</keyword>
<comment type="similarity">
    <text evidence="2">Belongs to the cytochrome ubiquinol oxidase subunit 2 family.</text>
</comment>
<proteinExistence type="inferred from homology"/>
<dbReference type="OrthoDB" id="9776710at2"/>
<accession>A0A3N2DQD0</accession>
<dbReference type="GO" id="GO:0016682">
    <property type="term" value="F:oxidoreductase activity, acting on diphenols and related substances as donors, oxygen as acceptor"/>
    <property type="evidence" value="ECO:0007669"/>
    <property type="project" value="TreeGrafter"/>
</dbReference>
<keyword evidence="14" id="KW-1185">Reference proteome</keyword>
<reference evidence="13 14" key="1">
    <citation type="submission" date="2018-11" db="EMBL/GenBank/DDBJ databases">
        <title>Genomic Encyclopedia of Type Strains, Phase IV (KMG-IV): sequencing the most valuable type-strain genomes for metagenomic binning, comparative biology and taxonomic classification.</title>
        <authorList>
            <person name="Goeker M."/>
        </authorList>
    </citation>
    <scope>NUCLEOTIDE SEQUENCE [LARGE SCALE GENOMIC DNA]</scope>
    <source>
        <strain evidence="13 14">DSM 100316</strain>
    </source>
</reference>
<keyword evidence="10" id="KW-0408">Iron</keyword>
<keyword evidence="9 12" id="KW-1133">Transmembrane helix</keyword>